<dbReference type="Gene3D" id="3.30.390.30">
    <property type="match status" value="1"/>
</dbReference>
<comment type="function">
    <text evidence="14">Catalyzes the reduction of glutathione disulfide (GSSG) to reduced glutathione (GSH).</text>
</comment>
<dbReference type="PIRSF" id="PIRSF000350">
    <property type="entry name" value="Mercury_reductase_MerA"/>
    <property type="match status" value="1"/>
</dbReference>
<keyword evidence="7" id="KW-1015">Disulfide bond</keyword>
<keyword evidence="11" id="KW-0547">Nucleotide-binding</keyword>
<feature type="disulfide bond" description="Redox-active" evidence="12">
    <location>
        <begin position="42"/>
        <end position="47"/>
    </location>
</feature>
<dbReference type="OMA" id="NYHKLAD"/>
<evidence type="ECO:0000256" key="11">
    <source>
        <dbReference type="PIRSR" id="PIRSR000350-3"/>
    </source>
</evidence>
<keyword evidence="6 13" id="KW-0560">Oxidoreductase</keyword>
<evidence type="ECO:0000256" key="6">
    <source>
        <dbReference type="ARBA" id="ARBA00023002"/>
    </source>
</evidence>
<dbReference type="NCBIfam" id="TIGR01424">
    <property type="entry name" value="gluta_reduc_2"/>
    <property type="match status" value="1"/>
</dbReference>
<comment type="subunit">
    <text evidence="2">Homodimer.</text>
</comment>
<reference evidence="15 16" key="1">
    <citation type="submission" date="2014-08" db="EMBL/GenBank/DDBJ databases">
        <authorList>
            <person name="Bunnell A."/>
            <person name="Chain P.S."/>
            <person name="Chertkov O."/>
            <person name="Currie B.J."/>
            <person name="Daligault H.E."/>
            <person name="Davenport K.W."/>
            <person name="Davis C."/>
            <person name="Gleasner C.D."/>
            <person name="Johnson S.L."/>
            <person name="Kaestli M."/>
            <person name="Koren S."/>
            <person name="Kunde Y.A."/>
            <person name="Mayo M."/>
            <person name="McMurry K.K."/>
            <person name="Price E.P."/>
            <person name="Reitenga K.G."/>
            <person name="Robison R."/>
            <person name="Rosovitz M.J."/>
            <person name="Sarovich D.S."/>
            <person name="Teshima H."/>
        </authorList>
    </citation>
    <scope>NUCLEOTIDE SEQUENCE [LARGE SCALE GENOMIC DNA]</scope>
    <source>
        <strain evidence="15 16">MSHR44</strain>
    </source>
</reference>
<keyword evidence="3 13" id="KW-0285">Flavoprotein</keyword>
<feature type="binding site" evidence="11">
    <location>
        <position position="302"/>
    </location>
    <ligand>
        <name>FAD</name>
        <dbReference type="ChEBI" id="CHEBI:57692"/>
    </ligand>
</feature>
<dbReference type="NCBIfam" id="NF004776">
    <property type="entry name" value="PRK06116.1"/>
    <property type="match status" value="1"/>
</dbReference>
<dbReference type="GO" id="GO:0034599">
    <property type="term" value="P:cellular response to oxidative stress"/>
    <property type="evidence" value="ECO:0007669"/>
    <property type="project" value="TreeGrafter"/>
</dbReference>
<comment type="caution">
    <text evidence="15">The sequence shown here is derived from an EMBL/GenBank/DDBJ whole genome shotgun (WGS) entry which is preliminary data.</text>
</comment>
<dbReference type="Pfam" id="PF07992">
    <property type="entry name" value="Pyr_redox_2"/>
    <property type="match status" value="1"/>
</dbReference>
<evidence type="ECO:0000256" key="3">
    <source>
        <dbReference type="ARBA" id="ARBA00022630"/>
    </source>
</evidence>
<dbReference type="InterPro" id="IPR001100">
    <property type="entry name" value="Pyr_nuc-diS_OxRdtase"/>
</dbReference>
<dbReference type="FunFam" id="3.50.50.60:FF:000051">
    <property type="entry name" value="Glutathione reductase"/>
    <property type="match status" value="1"/>
</dbReference>
<dbReference type="SUPFAM" id="SSF51905">
    <property type="entry name" value="FAD/NAD(P)-binding domain"/>
    <property type="match status" value="1"/>
</dbReference>
<evidence type="ECO:0000256" key="10">
    <source>
        <dbReference type="PIRSR" id="PIRSR000350-2"/>
    </source>
</evidence>
<evidence type="ECO:0000256" key="4">
    <source>
        <dbReference type="ARBA" id="ARBA00022827"/>
    </source>
</evidence>
<feature type="binding site" evidence="11">
    <location>
        <begin position="138"/>
        <end position="140"/>
    </location>
    <ligand>
        <name>FAD</name>
        <dbReference type="ChEBI" id="CHEBI:57692"/>
    </ligand>
</feature>
<evidence type="ECO:0000256" key="8">
    <source>
        <dbReference type="ARBA" id="ARBA00023284"/>
    </source>
</evidence>
<evidence type="ECO:0000256" key="12">
    <source>
        <dbReference type="PIRSR" id="PIRSR000350-4"/>
    </source>
</evidence>
<dbReference type="eggNOG" id="COG1249">
    <property type="taxonomic scope" value="Bacteria"/>
</dbReference>
<dbReference type="InterPro" id="IPR023753">
    <property type="entry name" value="FAD/NAD-binding_dom"/>
</dbReference>
<dbReference type="Pfam" id="PF02852">
    <property type="entry name" value="Pyr_redox_dim"/>
    <property type="match status" value="1"/>
</dbReference>
<evidence type="ECO:0000313" key="16">
    <source>
        <dbReference type="Proteomes" id="UP000030475"/>
    </source>
</evidence>
<feature type="binding site" evidence="11">
    <location>
        <position position="51"/>
    </location>
    <ligand>
        <name>FAD</name>
        <dbReference type="ChEBI" id="CHEBI:57692"/>
    </ligand>
</feature>
<dbReference type="SUPFAM" id="SSF55424">
    <property type="entry name" value="FAD/NAD-linked reductases, dimerisation (C-terminal) domain"/>
    <property type="match status" value="1"/>
</dbReference>
<dbReference type="GO" id="GO:0050660">
    <property type="term" value="F:flavin adenine dinucleotide binding"/>
    <property type="evidence" value="ECO:0007669"/>
    <property type="project" value="InterPro"/>
</dbReference>
<dbReference type="InterPro" id="IPR012999">
    <property type="entry name" value="Pyr_OxRdtase_I_AS"/>
</dbReference>
<organism evidence="15 16">
    <name type="scientific">Burkholderia pseudomallei</name>
    <name type="common">Pseudomonas pseudomallei</name>
    <dbReference type="NCBI Taxonomy" id="28450"/>
    <lineage>
        <taxon>Bacteria</taxon>
        <taxon>Pseudomonadati</taxon>
        <taxon>Pseudomonadota</taxon>
        <taxon>Betaproteobacteria</taxon>
        <taxon>Burkholderiales</taxon>
        <taxon>Burkholderiaceae</taxon>
        <taxon>Burkholderia</taxon>
        <taxon>pseudomallei group</taxon>
    </lineage>
</organism>
<dbReference type="GO" id="GO:0050661">
    <property type="term" value="F:NADP binding"/>
    <property type="evidence" value="ECO:0007669"/>
    <property type="project" value="InterPro"/>
</dbReference>
<feature type="binding site" evidence="11">
    <location>
        <position position="261"/>
    </location>
    <ligand>
        <name>NAD(+)</name>
        <dbReference type="ChEBI" id="CHEBI:57540"/>
    </ligand>
</feature>
<comment type="similarity">
    <text evidence="1 13">Belongs to the class-I pyridine nucleotide-disulfide oxidoreductase family.</text>
</comment>
<dbReference type="GeneID" id="93058811"/>
<dbReference type="AlphaFoldDB" id="A0A069B3N8"/>
<evidence type="ECO:0000256" key="1">
    <source>
        <dbReference type="ARBA" id="ARBA00007532"/>
    </source>
</evidence>
<comment type="catalytic activity">
    <reaction evidence="9 14">
        <text>2 glutathione + NADP(+) = glutathione disulfide + NADPH + H(+)</text>
        <dbReference type="Rhea" id="RHEA:11740"/>
        <dbReference type="ChEBI" id="CHEBI:15378"/>
        <dbReference type="ChEBI" id="CHEBI:57783"/>
        <dbReference type="ChEBI" id="CHEBI:57925"/>
        <dbReference type="ChEBI" id="CHEBI:58297"/>
        <dbReference type="ChEBI" id="CHEBI:58349"/>
        <dbReference type="EC" id="1.8.1.7"/>
    </reaction>
</comment>
<keyword evidence="11" id="KW-0520">NAD</keyword>
<keyword evidence="8 13" id="KW-0676">Redox-active center</keyword>
<dbReference type="PRINTS" id="PR00368">
    <property type="entry name" value="FADPNR"/>
</dbReference>
<gene>
    <name evidence="15" type="primary">gor</name>
    <name evidence="15" type="ORF">Y036_1704</name>
</gene>
<keyword evidence="4 11" id="KW-0274">FAD</keyword>
<dbReference type="GO" id="GO:0006749">
    <property type="term" value="P:glutathione metabolic process"/>
    <property type="evidence" value="ECO:0007669"/>
    <property type="project" value="InterPro"/>
</dbReference>
<evidence type="ECO:0000256" key="2">
    <source>
        <dbReference type="ARBA" id="ARBA00011738"/>
    </source>
</evidence>
<evidence type="ECO:0000256" key="9">
    <source>
        <dbReference type="ARBA" id="ARBA00049142"/>
    </source>
</evidence>
<dbReference type="InterPro" id="IPR016156">
    <property type="entry name" value="FAD/NAD-linked_Rdtase_dimer_sf"/>
</dbReference>
<evidence type="ECO:0000256" key="5">
    <source>
        <dbReference type="ARBA" id="ARBA00022857"/>
    </source>
</evidence>
<feature type="active site" description="Proton acceptor" evidence="10">
    <location>
        <position position="435"/>
    </location>
</feature>
<comment type="cofactor">
    <cofactor evidence="11">
        <name>FAD</name>
        <dbReference type="ChEBI" id="CHEBI:57692"/>
    </cofactor>
    <text evidence="11">Binds 1 FAD per subunit.</text>
</comment>
<name>A0A069B3N8_BURPE</name>
<keyword evidence="5 14" id="KW-0521">NADP</keyword>
<dbReference type="GO" id="GO:0045454">
    <property type="term" value="P:cell redox homeostasis"/>
    <property type="evidence" value="ECO:0007669"/>
    <property type="project" value="InterPro"/>
</dbReference>
<sequence length="453" mass="48197">MEFDYDLFVIGAGSGGVRLSRVAASYGARVGIAEEERIGGTCVLRGCIPKKLLVYASHYSHDVEDAAGYGWTFDIGLFSWPTLIEAKDREIARLSGIYVDLLNKSGVEIHTGRATLVGAHTVDVAGRRVTARHIAVATGSRPVLPPIPGIEHAITSREALELPELPQRIAIVGGGYIAVEFAGIFNGLGVDVDLFYRGEQILRGFDDDVRHALHGEMTKQGVAIHTRATIEAIERGADGGLTLRLAEGAYGPYDAVLYATGRVANGDGLGLEAVGVARDANGAIEVDAYSATTVPSIHAIGDVTARPQLTPVATRDGMLLAANLFGGKRIAADHRYVPSAVFSQPEIATVGLTEAQARAELGALDIYKTSFRALRHTLSGRDEKTFMKLVVARDSQRVVGAHMVGRDAAEIIQGIAIAIRAGATKAQFDETVGIHPTAAEEFVTLRQKEPDDA</sequence>
<evidence type="ECO:0000256" key="7">
    <source>
        <dbReference type="ARBA" id="ARBA00023157"/>
    </source>
</evidence>
<feature type="binding site" evidence="11">
    <location>
        <begin position="173"/>
        <end position="180"/>
    </location>
    <ligand>
        <name>NAD(+)</name>
        <dbReference type="ChEBI" id="CHEBI:57540"/>
    </ligand>
</feature>
<dbReference type="Gene3D" id="3.50.50.60">
    <property type="entry name" value="FAD/NAD(P)-binding domain"/>
    <property type="match status" value="2"/>
</dbReference>
<dbReference type="Proteomes" id="UP000030475">
    <property type="component" value="Unassembled WGS sequence"/>
</dbReference>
<dbReference type="InterPro" id="IPR004099">
    <property type="entry name" value="Pyr_nucl-diS_OxRdtase_dimer"/>
</dbReference>
<dbReference type="InterPro" id="IPR036188">
    <property type="entry name" value="FAD/NAD-bd_sf"/>
</dbReference>
<proteinExistence type="inferred from homology"/>
<dbReference type="EMBL" id="JQIM01000010">
    <property type="protein sequence ID" value="KGX07680.1"/>
    <property type="molecule type" value="Genomic_DNA"/>
</dbReference>
<dbReference type="OrthoDB" id="178496at2"/>
<dbReference type="PANTHER" id="PTHR42737">
    <property type="entry name" value="GLUTATHIONE REDUCTASE"/>
    <property type="match status" value="1"/>
</dbReference>
<dbReference type="GO" id="GO:0005829">
    <property type="term" value="C:cytosol"/>
    <property type="evidence" value="ECO:0007669"/>
    <property type="project" value="TreeGrafter"/>
</dbReference>
<evidence type="ECO:0000313" key="15">
    <source>
        <dbReference type="EMBL" id="KGX07680.1"/>
    </source>
</evidence>
<dbReference type="EC" id="1.8.1.7" evidence="14"/>
<accession>A0A069B3N8</accession>
<dbReference type="GO" id="GO:0004362">
    <property type="term" value="F:glutathione-disulfide reductase (NADPH) activity"/>
    <property type="evidence" value="ECO:0007669"/>
    <property type="project" value="UniProtKB-EC"/>
</dbReference>
<dbReference type="PRINTS" id="PR00411">
    <property type="entry name" value="PNDRDTASEI"/>
</dbReference>
<evidence type="ECO:0000256" key="13">
    <source>
        <dbReference type="RuleBase" id="RU003691"/>
    </source>
</evidence>
<dbReference type="InterPro" id="IPR046952">
    <property type="entry name" value="GSHR/TRXR-like"/>
</dbReference>
<dbReference type="RefSeq" id="WP_004189043.1">
    <property type="nucleotide sequence ID" value="NZ_AP028071.1"/>
</dbReference>
<protein>
    <recommendedName>
        <fullName evidence="14">Glutathione reductase</fullName>
        <shortName evidence="14">GRase</shortName>
        <ecNumber evidence="14">1.8.1.7</ecNumber>
    </recommendedName>
</protein>
<dbReference type="PROSITE" id="PS00076">
    <property type="entry name" value="PYRIDINE_REDOX_1"/>
    <property type="match status" value="1"/>
</dbReference>
<evidence type="ECO:0000256" key="14">
    <source>
        <dbReference type="RuleBase" id="RU365040"/>
    </source>
</evidence>
<dbReference type="InterPro" id="IPR006324">
    <property type="entry name" value="GSHR"/>
</dbReference>
<dbReference type="PANTHER" id="PTHR42737:SF2">
    <property type="entry name" value="GLUTATHIONE REDUCTASE"/>
    <property type="match status" value="1"/>
</dbReference>